<proteinExistence type="predicted"/>
<organism evidence="1 2">
    <name type="scientific">Adineta steineri</name>
    <dbReference type="NCBI Taxonomy" id="433720"/>
    <lineage>
        <taxon>Eukaryota</taxon>
        <taxon>Metazoa</taxon>
        <taxon>Spiralia</taxon>
        <taxon>Gnathifera</taxon>
        <taxon>Rotifera</taxon>
        <taxon>Eurotatoria</taxon>
        <taxon>Bdelloidea</taxon>
        <taxon>Adinetida</taxon>
        <taxon>Adinetidae</taxon>
        <taxon>Adineta</taxon>
    </lineage>
</organism>
<protein>
    <submittedName>
        <fullName evidence="1">Uncharacterized protein</fullName>
    </submittedName>
</protein>
<comment type="caution">
    <text evidence="1">The sequence shown here is derived from an EMBL/GenBank/DDBJ whole genome shotgun (WGS) entry which is preliminary data.</text>
</comment>
<name>A0A819RLI5_9BILA</name>
<evidence type="ECO:0000313" key="2">
    <source>
        <dbReference type="Proteomes" id="UP000663881"/>
    </source>
</evidence>
<dbReference type="Proteomes" id="UP000663881">
    <property type="component" value="Unassembled WGS sequence"/>
</dbReference>
<evidence type="ECO:0000313" key="1">
    <source>
        <dbReference type="EMBL" id="CAF4048049.1"/>
    </source>
</evidence>
<gene>
    <name evidence="1" type="ORF">OKA104_LOCUS32603</name>
</gene>
<dbReference type="EMBL" id="CAJOAY010003952">
    <property type="protein sequence ID" value="CAF4048049.1"/>
    <property type="molecule type" value="Genomic_DNA"/>
</dbReference>
<reference evidence="1" key="1">
    <citation type="submission" date="2021-02" db="EMBL/GenBank/DDBJ databases">
        <authorList>
            <person name="Nowell W R."/>
        </authorList>
    </citation>
    <scope>NUCLEOTIDE SEQUENCE</scope>
</reference>
<sequence length="108" mass="12329">MFNADNDQIDLLNALNNDGDFPYHRCTSNGKYLMLCFSGCKTVIQQWDYESTSKQWKSPQSCQPDEYICSLNLSADILGLTITNRKEESKFQLSNAIDLFQPITTIGY</sequence>
<dbReference type="AlphaFoldDB" id="A0A819RLI5"/>
<accession>A0A819RLI5</accession>